<keyword evidence="1" id="KW-1185">Reference proteome</keyword>
<organism evidence="1 2">
    <name type="scientific">Romanomermis culicivorax</name>
    <name type="common">Nematode worm</name>
    <dbReference type="NCBI Taxonomy" id="13658"/>
    <lineage>
        <taxon>Eukaryota</taxon>
        <taxon>Metazoa</taxon>
        <taxon>Ecdysozoa</taxon>
        <taxon>Nematoda</taxon>
        <taxon>Enoplea</taxon>
        <taxon>Dorylaimia</taxon>
        <taxon>Mermithida</taxon>
        <taxon>Mermithoidea</taxon>
        <taxon>Mermithidae</taxon>
        <taxon>Romanomermis</taxon>
    </lineage>
</organism>
<sequence length="97" mass="10845">MGRPMPKDQAQPCKGQKAGVAAGQVEVFTTGKIKLLKAAQATEMLEMTVEIFNNILLDSWDINQQKARESGPISFLTTAVANYFAFKHFESERVFFM</sequence>
<dbReference type="WBParaSite" id="nRc.2.0.1.t18720-RA">
    <property type="protein sequence ID" value="nRc.2.0.1.t18720-RA"/>
    <property type="gene ID" value="nRc.2.0.1.g18720"/>
</dbReference>
<accession>A0A915IWZ5</accession>
<dbReference type="Proteomes" id="UP000887565">
    <property type="component" value="Unplaced"/>
</dbReference>
<name>A0A915IWZ5_ROMCU</name>
<evidence type="ECO:0000313" key="1">
    <source>
        <dbReference type="Proteomes" id="UP000887565"/>
    </source>
</evidence>
<protein>
    <submittedName>
        <fullName evidence="2">Uncharacterized protein</fullName>
    </submittedName>
</protein>
<proteinExistence type="predicted"/>
<reference evidence="2" key="1">
    <citation type="submission" date="2022-11" db="UniProtKB">
        <authorList>
            <consortium name="WormBaseParasite"/>
        </authorList>
    </citation>
    <scope>IDENTIFICATION</scope>
</reference>
<evidence type="ECO:0000313" key="2">
    <source>
        <dbReference type="WBParaSite" id="nRc.2.0.1.t18720-RA"/>
    </source>
</evidence>
<dbReference type="AlphaFoldDB" id="A0A915IWZ5"/>